<accession>A0AB73HUD9</accession>
<dbReference type="EMBL" id="JAODZF010000002">
    <property type="protein sequence ID" value="MDH0141349.1"/>
    <property type="molecule type" value="Genomic_DNA"/>
</dbReference>
<keyword evidence="1" id="KW-1133">Transmembrane helix</keyword>
<evidence type="ECO:0000259" key="3">
    <source>
        <dbReference type="Pfam" id="PF14402"/>
    </source>
</evidence>
<feature type="domain" description="Inactive transglutaminase fused to 7 transmembrane helices" evidence="2">
    <location>
        <begin position="25"/>
        <end position="184"/>
    </location>
</feature>
<dbReference type="Proteomes" id="UP001158058">
    <property type="component" value="Unassembled WGS sequence"/>
</dbReference>
<evidence type="ECO:0000256" key="1">
    <source>
        <dbReference type="SAM" id="Phobius"/>
    </source>
</evidence>
<feature type="transmembrane region" description="Helical" evidence="1">
    <location>
        <begin position="444"/>
        <end position="461"/>
    </location>
</feature>
<name>A0AB73HUD9_AQUAC</name>
<feature type="transmembrane region" description="Helical" evidence="1">
    <location>
        <begin position="6"/>
        <end position="28"/>
    </location>
</feature>
<dbReference type="Pfam" id="PF14400">
    <property type="entry name" value="Transglut_i_TM"/>
    <property type="match status" value="1"/>
</dbReference>
<sequence>MRSLTLHLKVLITLLVTVGVLVTAYQIFVLGIPVTEDETDDLWNIDAKVEFQASPREPVKVQMFVPPLNQDYVSLNESFISNNYGVSVNRVDGNRKLTWSARRANGNQTLYYRLVLTKRYSGEPAKAKGPIFRDSIAVEGAEKIAAEALLAPIRQHSADVQTFISETIKRVNNVNDDNVKLLLGGDASTANKAKVIDLLLSIAHVPMERVHTIRLIADAQQSPELWLRSFNGENWLYFNPESGEQGLPSDRVVWWTGDEPLVSIEGGKKPQVSFTLNNSEMNAIRLAKLTDENTDVDFLEYSLYGLPLQTQQTYQIMIMIPIGVLVILILRNLGGLQTLGTFTPVLIALAFRETQLGFGIVLFTIITALGLSLRSYLEHLKLQMLPRLSVVLTFVVVLIAVISLFSHKLGLERGLSVALFPMVILTMTIERLSITWEERGGSHAFKVAVGTLFAATLAHLLMTIPELTYFIFTFPAVLLIMVGFMLAMGRYRGYRLTELFRFKAFLKD</sequence>
<feature type="domain" description="7 transmembrane helices usually fused to an inactive transglutaminase" evidence="3">
    <location>
        <begin position="260"/>
        <end position="505"/>
    </location>
</feature>
<proteinExistence type="predicted"/>
<evidence type="ECO:0000313" key="4">
    <source>
        <dbReference type="EMBL" id="MDH0141349.1"/>
    </source>
</evidence>
<keyword evidence="1" id="KW-0812">Transmembrane</keyword>
<feature type="transmembrane region" description="Helical" evidence="1">
    <location>
        <begin position="316"/>
        <end position="334"/>
    </location>
</feature>
<feature type="transmembrane region" description="Helical" evidence="1">
    <location>
        <begin position="385"/>
        <end position="407"/>
    </location>
</feature>
<gene>
    <name evidence="4" type="ORF">N7380_03395</name>
</gene>
<dbReference type="RefSeq" id="WP_279999769.1">
    <property type="nucleotide sequence ID" value="NZ_JAODZF010000002.1"/>
</dbReference>
<keyword evidence="1" id="KW-0472">Membrane</keyword>
<evidence type="ECO:0000313" key="5">
    <source>
        <dbReference type="Proteomes" id="UP001158058"/>
    </source>
</evidence>
<organism evidence="4 5">
    <name type="scientific">Aquipseudomonas alcaligenes</name>
    <name type="common">Pseudomonas alcaligenes</name>
    <dbReference type="NCBI Taxonomy" id="43263"/>
    <lineage>
        <taxon>Bacteria</taxon>
        <taxon>Pseudomonadati</taxon>
        <taxon>Pseudomonadota</taxon>
        <taxon>Gammaproteobacteria</taxon>
        <taxon>Pseudomonadales</taxon>
        <taxon>Pseudomonadaceae</taxon>
        <taxon>Aquipseudomonas</taxon>
    </lineage>
</organism>
<reference evidence="4" key="1">
    <citation type="submission" date="2022-09" db="EMBL/GenBank/DDBJ databases">
        <title>Intensive care unit water sources are persistently colonized with multi-drug resistant bacteria and are the site of extensive horizontal gene transfer of antibiotic resistance genes.</title>
        <authorList>
            <person name="Diorio-Toth L."/>
        </authorList>
    </citation>
    <scope>NUCLEOTIDE SEQUENCE</scope>
    <source>
        <strain evidence="4">GD04146</strain>
    </source>
</reference>
<evidence type="ECO:0000259" key="2">
    <source>
        <dbReference type="Pfam" id="PF14400"/>
    </source>
</evidence>
<feature type="transmembrane region" description="Helical" evidence="1">
    <location>
        <begin position="354"/>
        <end position="373"/>
    </location>
</feature>
<feature type="transmembrane region" description="Helical" evidence="1">
    <location>
        <begin position="413"/>
        <end position="432"/>
    </location>
</feature>
<dbReference type="Pfam" id="PF14402">
    <property type="entry name" value="7TM_transglut"/>
    <property type="match status" value="1"/>
</dbReference>
<feature type="transmembrane region" description="Helical" evidence="1">
    <location>
        <begin position="467"/>
        <end position="487"/>
    </location>
</feature>
<dbReference type="AlphaFoldDB" id="A0AB73HUD9"/>
<comment type="caution">
    <text evidence="4">The sequence shown here is derived from an EMBL/GenBank/DDBJ whole genome shotgun (WGS) entry which is preliminary data.</text>
</comment>
<dbReference type="InterPro" id="IPR025838">
    <property type="entry name" value="Transglut_i_TM"/>
</dbReference>
<dbReference type="InterPro" id="IPR025840">
    <property type="entry name" value="7TM_transglut"/>
</dbReference>
<protein>
    <submittedName>
        <fullName evidence="4">Inactive transglutaminase family protein</fullName>
    </submittedName>
</protein>